<evidence type="ECO:0000313" key="3">
    <source>
        <dbReference type="Proteomes" id="UP000215433"/>
    </source>
</evidence>
<reference evidence="2 3" key="1">
    <citation type="submission" date="2017-05" db="EMBL/GenBank/DDBJ databases">
        <title>Bifidobacterium vansinderenii sp. nov.</title>
        <authorList>
            <person name="Lugli G.A."/>
            <person name="Duranti S."/>
            <person name="Mangifesta M."/>
        </authorList>
    </citation>
    <scope>NUCLEOTIDE SEQUENCE [LARGE SCALE GENOMIC DNA]</scope>
    <source>
        <strain evidence="2 3">Tam10B</strain>
    </source>
</reference>
<accession>A0A229VX77</accession>
<dbReference type="PANTHER" id="PTHR24094:SF15">
    <property type="entry name" value="AMP-DEPENDENT SYNTHETASE_LIGASE DOMAIN-CONTAINING PROTEIN-RELATED"/>
    <property type="match status" value="1"/>
</dbReference>
<dbReference type="EMBL" id="NEWD01000020">
    <property type="protein sequence ID" value="OXN00192.1"/>
    <property type="molecule type" value="Genomic_DNA"/>
</dbReference>
<comment type="caution">
    <text evidence="2">The sequence shown here is derived from an EMBL/GenBank/DDBJ whole genome shotgun (WGS) entry which is preliminary data.</text>
</comment>
<feature type="domain" description="GmrSD restriction endonucleases C-terminal" evidence="1">
    <location>
        <begin position="94"/>
        <end position="231"/>
    </location>
</feature>
<keyword evidence="3" id="KW-1185">Reference proteome</keyword>
<name>A0A229VX77_9BIFI</name>
<evidence type="ECO:0000259" key="1">
    <source>
        <dbReference type="Pfam" id="PF07510"/>
    </source>
</evidence>
<dbReference type="PANTHER" id="PTHR24094">
    <property type="entry name" value="SECRETED PROTEIN"/>
    <property type="match status" value="1"/>
</dbReference>
<dbReference type="RefSeq" id="WP_093960685.1">
    <property type="nucleotide sequence ID" value="NZ_NEWD01000020.1"/>
</dbReference>
<dbReference type="InterPro" id="IPR011089">
    <property type="entry name" value="GmrSD_C"/>
</dbReference>
<dbReference type="OrthoDB" id="5196645at2"/>
<proteinExistence type="predicted"/>
<organism evidence="2 3">
    <name type="scientific">Bifidobacterium vansinderenii</name>
    <dbReference type="NCBI Taxonomy" id="1984871"/>
    <lineage>
        <taxon>Bacteria</taxon>
        <taxon>Bacillati</taxon>
        <taxon>Actinomycetota</taxon>
        <taxon>Actinomycetes</taxon>
        <taxon>Bifidobacteriales</taxon>
        <taxon>Bifidobacteriaceae</taxon>
        <taxon>Bifidobacterium</taxon>
    </lineage>
</organism>
<sequence length="244" mass="26252">MTRRRRRAFRGSSPLERLAILVVLAVVAGVTAGLLLPQVSVTVGKATGEYTATGSAADTLATLAVVDDRKPSSTYQRDAFGFREYDPDGNGCDSRNDTLARDLKNVTYANAERCKVESGTLDDPYTGKTISFKRGQTTSAAVQIDHVVALNNAWKSGADSWDTRKRYEFSNDPYNLLAVDGPANVEKGDADASVWLPPNTSYDCAYVARQIGVKAKYGLSVTSAEKEAMLKTLADCPGQAVPES</sequence>
<gene>
    <name evidence="2" type="ORF">Tam10B_1539</name>
</gene>
<dbReference type="Pfam" id="PF07510">
    <property type="entry name" value="GmrSD_C"/>
    <property type="match status" value="1"/>
</dbReference>
<protein>
    <submittedName>
        <fullName evidence="2">Deoxyribonuclease</fullName>
    </submittedName>
</protein>
<dbReference type="AlphaFoldDB" id="A0A229VX77"/>
<evidence type="ECO:0000313" key="2">
    <source>
        <dbReference type="EMBL" id="OXN00192.1"/>
    </source>
</evidence>
<dbReference type="Proteomes" id="UP000215433">
    <property type="component" value="Unassembled WGS sequence"/>
</dbReference>